<keyword evidence="3" id="KW-1185">Reference proteome</keyword>
<accession>A0ABX6QNI6</accession>
<protein>
    <recommendedName>
        <fullName evidence="4">UrcA family protein</fullName>
    </recommendedName>
</protein>
<reference evidence="2 3" key="1">
    <citation type="submission" date="2020-06" db="EMBL/GenBank/DDBJ databases">
        <title>Genome sequence of Rhizobium sp strain ADMK78.</title>
        <authorList>
            <person name="Rahi P."/>
        </authorList>
    </citation>
    <scope>NUCLEOTIDE SEQUENCE [LARGE SCALE GENOMIC DNA]</scope>
    <source>
        <strain evidence="2 3">ADMK78</strain>
    </source>
</reference>
<proteinExistence type="predicted"/>
<evidence type="ECO:0000256" key="1">
    <source>
        <dbReference type="SAM" id="SignalP"/>
    </source>
</evidence>
<feature type="chain" id="PRO_5045265494" description="UrcA family protein" evidence="1">
    <location>
        <begin position="18"/>
        <end position="125"/>
    </location>
</feature>
<organism evidence="2 3">
    <name type="scientific">Peteryoungia desertarenae</name>
    <dbReference type="NCBI Taxonomy" id="1813451"/>
    <lineage>
        <taxon>Bacteria</taxon>
        <taxon>Pseudomonadati</taxon>
        <taxon>Pseudomonadota</taxon>
        <taxon>Alphaproteobacteria</taxon>
        <taxon>Hyphomicrobiales</taxon>
        <taxon>Rhizobiaceae</taxon>
        <taxon>Peteryoungia</taxon>
    </lineage>
</organism>
<dbReference type="EMBL" id="CP058350">
    <property type="protein sequence ID" value="QLF70064.1"/>
    <property type="molecule type" value="Genomic_DNA"/>
</dbReference>
<dbReference type="RefSeq" id="WP_138289089.1">
    <property type="nucleotide sequence ID" value="NZ_CP058350.1"/>
</dbReference>
<keyword evidence="1" id="KW-0732">Signal</keyword>
<feature type="signal peptide" evidence="1">
    <location>
        <begin position="1"/>
        <end position="17"/>
    </location>
</feature>
<sequence length="125" mass="14243">MKRLFPLIFLAATPAIAQEKVQLTNVDDACIFVARSMLMVEDIKVGIVQSFPTLEPPGARLTYSEQMDAEAAEIDDQIECQFEDAEAPFRLLRYCMDSVCYAADSNDPEDRRRFTEIRELMSRAQ</sequence>
<gene>
    <name evidence="2" type="ORF">FE840_011230</name>
</gene>
<evidence type="ECO:0008006" key="4">
    <source>
        <dbReference type="Google" id="ProtNLM"/>
    </source>
</evidence>
<evidence type="ECO:0000313" key="3">
    <source>
        <dbReference type="Proteomes" id="UP000308530"/>
    </source>
</evidence>
<evidence type="ECO:0000313" key="2">
    <source>
        <dbReference type="EMBL" id="QLF70064.1"/>
    </source>
</evidence>
<dbReference type="Proteomes" id="UP000308530">
    <property type="component" value="Chromosome"/>
</dbReference>
<name>A0ABX6QNI6_9HYPH</name>